<comment type="subcellular location">
    <subcellularLocation>
        <location evidence="1">Cell membrane</location>
        <topology evidence="1">Multi-pass membrane protein</topology>
    </subcellularLocation>
</comment>
<evidence type="ECO:0000313" key="9">
    <source>
        <dbReference type="EMBL" id="SFU56910.1"/>
    </source>
</evidence>
<feature type="transmembrane region" description="Helical" evidence="8">
    <location>
        <begin position="100"/>
        <end position="123"/>
    </location>
</feature>
<evidence type="ECO:0000256" key="1">
    <source>
        <dbReference type="ARBA" id="ARBA00004651"/>
    </source>
</evidence>
<dbReference type="OrthoDB" id="5540917at2"/>
<keyword evidence="10" id="KW-1185">Reference proteome</keyword>
<accession>A0A1I7H8B4</accession>
<dbReference type="RefSeq" id="WP_054255958.1">
    <property type="nucleotide sequence ID" value="NZ_CYIG01000011.1"/>
</dbReference>
<reference evidence="9 10" key="1">
    <citation type="submission" date="2016-10" db="EMBL/GenBank/DDBJ databases">
        <authorList>
            <person name="de Groot N.N."/>
        </authorList>
    </citation>
    <scope>NUCLEOTIDE SEQUENCE [LARGE SCALE GENOMIC DNA]</scope>
    <source>
        <strain evidence="9 10">R-24608</strain>
    </source>
</reference>
<name>A0A1I7H8B4_9BURK</name>
<dbReference type="InterPro" id="IPR019127">
    <property type="entry name" value="Exosortase"/>
</dbReference>
<feature type="transmembrane region" description="Helical" evidence="8">
    <location>
        <begin position="135"/>
        <end position="153"/>
    </location>
</feature>
<protein>
    <submittedName>
        <fullName evidence="9">Exosortase H, IPTLxxWG-CTERM-specific</fullName>
    </submittedName>
</protein>
<evidence type="ECO:0000256" key="3">
    <source>
        <dbReference type="ARBA" id="ARBA00022670"/>
    </source>
</evidence>
<dbReference type="AlphaFoldDB" id="A0A1I7H8B4"/>
<keyword evidence="7 8" id="KW-0472">Membrane</keyword>
<organism evidence="9 10">
    <name type="scientific">Paenacidovorax caeni</name>
    <dbReference type="NCBI Taxonomy" id="343013"/>
    <lineage>
        <taxon>Bacteria</taxon>
        <taxon>Pseudomonadati</taxon>
        <taxon>Pseudomonadota</taxon>
        <taxon>Betaproteobacteria</taxon>
        <taxon>Burkholderiales</taxon>
        <taxon>Comamonadaceae</taxon>
        <taxon>Paenacidovorax</taxon>
    </lineage>
</organism>
<dbReference type="STRING" id="343013.SAMN04489707_100940"/>
<evidence type="ECO:0000313" key="10">
    <source>
        <dbReference type="Proteomes" id="UP000183656"/>
    </source>
</evidence>
<evidence type="ECO:0000256" key="7">
    <source>
        <dbReference type="ARBA" id="ARBA00023136"/>
    </source>
</evidence>
<evidence type="ECO:0000256" key="5">
    <source>
        <dbReference type="ARBA" id="ARBA00022801"/>
    </source>
</evidence>
<dbReference type="InterPro" id="IPR026392">
    <property type="entry name" value="Exo/Archaeosortase_dom"/>
</dbReference>
<keyword evidence="6 8" id="KW-1133">Transmembrane helix</keyword>
<dbReference type="InterPro" id="IPR026441">
    <property type="entry name" value="Exosort_XrtH"/>
</dbReference>
<dbReference type="Proteomes" id="UP000183656">
    <property type="component" value="Unassembled WGS sequence"/>
</dbReference>
<keyword evidence="5" id="KW-0378">Hydrolase</keyword>
<dbReference type="GO" id="GO:0006508">
    <property type="term" value="P:proteolysis"/>
    <property type="evidence" value="ECO:0007669"/>
    <property type="project" value="UniProtKB-KW"/>
</dbReference>
<sequence>MLRFFLVFLALQLTLFGINMLGWVQQHLVLPWTALLARICAGLVTWFDSTATAAGKVLWNAQTGFGVSIEPGCNGIEACIVLFAAIMAFPASWRHKLVGLVAGFVAVQALNVVRVISLFYLGQWDMDVFDFAHEYLWQALIMLDVLVVWLVWVRAGSKAPAAPPQEPPVPPAAVAA</sequence>
<proteinExistence type="predicted"/>
<evidence type="ECO:0000256" key="2">
    <source>
        <dbReference type="ARBA" id="ARBA00022475"/>
    </source>
</evidence>
<dbReference type="Pfam" id="PF09721">
    <property type="entry name" value="Exosortase_EpsH"/>
    <property type="match status" value="1"/>
</dbReference>
<dbReference type="NCBIfam" id="TIGR04177">
    <property type="entry name" value="exosort_XrtH"/>
    <property type="match status" value="1"/>
</dbReference>
<evidence type="ECO:0000256" key="4">
    <source>
        <dbReference type="ARBA" id="ARBA00022692"/>
    </source>
</evidence>
<keyword evidence="3" id="KW-0645">Protease</keyword>
<keyword evidence="4 8" id="KW-0812">Transmembrane</keyword>
<keyword evidence="2" id="KW-1003">Cell membrane</keyword>
<evidence type="ECO:0000256" key="8">
    <source>
        <dbReference type="SAM" id="Phobius"/>
    </source>
</evidence>
<dbReference type="GO" id="GO:0005886">
    <property type="term" value="C:plasma membrane"/>
    <property type="evidence" value="ECO:0007669"/>
    <property type="project" value="UniProtKB-SubCell"/>
</dbReference>
<dbReference type="GO" id="GO:0008233">
    <property type="term" value="F:peptidase activity"/>
    <property type="evidence" value="ECO:0007669"/>
    <property type="project" value="UniProtKB-KW"/>
</dbReference>
<dbReference type="NCBIfam" id="TIGR04178">
    <property type="entry name" value="exo_archaeo"/>
    <property type="match status" value="1"/>
</dbReference>
<dbReference type="EMBL" id="FPBX01000009">
    <property type="protein sequence ID" value="SFU56910.1"/>
    <property type="molecule type" value="Genomic_DNA"/>
</dbReference>
<feature type="transmembrane region" description="Helical" evidence="8">
    <location>
        <begin position="75"/>
        <end position="93"/>
    </location>
</feature>
<evidence type="ECO:0000256" key="6">
    <source>
        <dbReference type="ARBA" id="ARBA00022989"/>
    </source>
</evidence>
<gene>
    <name evidence="9" type="ORF">SAMN04489707_100940</name>
</gene>